<name>A0AAE0BF80_9CHLO</name>
<feature type="domain" description="Fe/B12 periplasmic-binding" evidence="1">
    <location>
        <begin position="103"/>
        <end position="399"/>
    </location>
</feature>
<evidence type="ECO:0000259" key="1">
    <source>
        <dbReference type="PROSITE" id="PS50983"/>
    </source>
</evidence>
<reference evidence="2 3" key="1">
    <citation type="journal article" date="2015" name="Genome Biol. Evol.">
        <title>Comparative Genomics of a Bacterivorous Green Alga Reveals Evolutionary Causalities and Consequences of Phago-Mixotrophic Mode of Nutrition.</title>
        <authorList>
            <person name="Burns J.A."/>
            <person name="Paasch A."/>
            <person name="Narechania A."/>
            <person name="Kim E."/>
        </authorList>
    </citation>
    <scope>NUCLEOTIDE SEQUENCE [LARGE SCALE GENOMIC DNA]</scope>
    <source>
        <strain evidence="2 3">PLY_AMNH</strain>
    </source>
</reference>
<dbReference type="CDD" id="cd01144">
    <property type="entry name" value="BtuF"/>
    <property type="match status" value="1"/>
</dbReference>
<dbReference type="InterPro" id="IPR051030">
    <property type="entry name" value="Vitamin_B12-ABC_binding"/>
</dbReference>
<evidence type="ECO:0000313" key="3">
    <source>
        <dbReference type="Proteomes" id="UP001190700"/>
    </source>
</evidence>
<dbReference type="AlphaFoldDB" id="A0AAE0BF80"/>
<dbReference type="PROSITE" id="PS50983">
    <property type="entry name" value="FE_B12_PBP"/>
    <property type="match status" value="1"/>
</dbReference>
<dbReference type="Pfam" id="PF01497">
    <property type="entry name" value="Peripla_BP_2"/>
    <property type="match status" value="1"/>
</dbReference>
<accession>A0AAE0BF80</accession>
<dbReference type="SUPFAM" id="SSF53807">
    <property type="entry name" value="Helical backbone' metal receptor"/>
    <property type="match status" value="1"/>
</dbReference>
<comment type="caution">
    <text evidence="2">The sequence shown here is derived from an EMBL/GenBank/DDBJ whole genome shotgun (WGS) entry which is preliminary data.</text>
</comment>
<gene>
    <name evidence="2" type="ORF">CYMTET_54398</name>
</gene>
<dbReference type="PANTHER" id="PTHR42860">
    <property type="entry name" value="VITAMIN B12-BINDING PROTEIN"/>
    <property type="match status" value="1"/>
</dbReference>
<dbReference type="EMBL" id="LGRX02035297">
    <property type="protein sequence ID" value="KAK3235396.1"/>
    <property type="molecule type" value="Genomic_DNA"/>
</dbReference>
<evidence type="ECO:0000313" key="2">
    <source>
        <dbReference type="EMBL" id="KAK3235396.1"/>
    </source>
</evidence>
<dbReference type="Proteomes" id="UP001190700">
    <property type="component" value="Unassembled WGS sequence"/>
</dbReference>
<dbReference type="Gene3D" id="3.40.50.1980">
    <property type="entry name" value="Nitrogenase molybdenum iron protein domain"/>
    <property type="match status" value="2"/>
</dbReference>
<dbReference type="InterPro" id="IPR002491">
    <property type="entry name" value="ABC_transptr_periplasmic_BD"/>
</dbReference>
<organism evidence="2 3">
    <name type="scientific">Cymbomonas tetramitiformis</name>
    <dbReference type="NCBI Taxonomy" id="36881"/>
    <lineage>
        <taxon>Eukaryota</taxon>
        <taxon>Viridiplantae</taxon>
        <taxon>Chlorophyta</taxon>
        <taxon>Pyramimonadophyceae</taxon>
        <taxon>Pyramimonadales</taxon>
        <taxon>Pyramimonadaceae</taxon>
        <taxon>Cymbomonas</taxon>
    </lineage>
</organism>
<sequence>MTETGGTCPPATAATHAYDLRRVEQASAVTGRGLGHNYIFGSSRCNANTPVRLQHVVRSKPLSASSRIKTISKVRNSESSTDSLQDYSVQSLRKRAMADDSMRIVSLLPSITEIIAAVGLHEQLVGITHECDFPPLVVKDLSVVTTTEISPHTMSQDEINTAVNGSLMNGHSLYGLDEAMLAKTKATHVFTQALCDVCAVSFTKVASTCTKILGDNPHVVSLEPTSLEEVFTTISVVGKVCGKEDEAASLTATLRGKLRLIGDAVEKALASSTRPKIAFLEWNDPMFIGGHWIPDMCKLAGGEYTLCESGKRSVTMTPEELAAYDPDVIVVGPCGFDVQRALVDTQAMYAHEWWTKLKAVREDKVYAVDANSHFARPGPRLVEGTAVLAQIMHGVDVGLIDSKAWCKVTKP</sequence>
<keyword evidence="3" id="KW-1185">Reference proteome</keyword>
<protein>
    <recommendedName>
        <fullName evidence="1">Fe/B12 periplasmic-binding domain-containing protein</fullName>
    </recommendedName>
</protein>
<dbReference type="PANTHER" id="PTHR42860:SF1">
    <property type="entry name" value="VITAMIN B12-BINDING PROTEIN"/>
    <property type="match status" value="1"/>
</dbReference>
<proteinExistence type="predicted"/>